<dbReference type="CDD" id="cd00093">
    <property type="entry name" value="HTH_XRE"/>
    <property type="match status" value="1"/>
</dbReference>
<feature type="domain" description="HTH cro/C1-type" evidence="2">
    <location>
        <begin position="19"/>
        <end position="73"/>
    </location>
</feature>
<keyword evidence="1" id="KW-0472">Membrane</keyword>
<keyword evidence="1" id="KW-0812">Transmembrane</keyword>
<keyword evidence="1" id="KW-1133">Transmembrane helix</keyword>
<geneLocation type="plasmid" evidence="3 4">
    <name>pSFLA01</name>
</geneLocation>
<dbReference type="SUPFAM" id="SSF47413">
    <property type="entry name" value="lambda repressor-like DNA-binding domains"/>
    <property type="match status" value="1"/>
</dbReference>
<evidence type="ECO:0000313" key="3">
    <source>
        <dbReference type="EMBL" id="ADW07834.1"/>
    </source>
</evidence>
<dbReference type="InterPro" id="IPR010982">
    <property type="entry name" value="Lambda_DNA-bd_dom_sf"/>
</dbReference>
<dbReference type="Pfam" id="PF13560">
    <property type="entry name" value="HTH_31"/>
    <property type="match status" value="1"/>
</dbReference>
<proteinExistence type="predicted"/>
<dbReference type="EMBL" id="CP002476">
    <property type="protein sequence ID" value="ADW07834.1"/>
    <property type="molecule type" value="Genomic_DNA"/>
</dbReference>
<evidence type="ECO:0000259" key="2">
    <source>
        <dbReference type="PROSITE" id="PS50943"/>
    </source>
</evidence>
<gene>
    <name evidence="3" type="ORF">Sfla_6506</name>
</gene>
<dbReference type="Proteomes" id="UP000002066">
    <property type="component" value="Plasmid pSFLA01"/>
</dbReference>
<organism evidence="3 4">
    <name type="scientific">Streptomyces pratensis (strain ATCC 33331 / IAF-45CD)</name>
    <dbReference type="NCBI Taxonomy" id="591167"/>
    <lineage>
        <taxon>Bacteria</taxon>
        <taxon>Bacillati</taxon>
        <taxon>Actinomycetota</taxon>
        <taxon>Actinomycetes</taxon>
        <taxon>Kitasatosporales</taxon>
        <taxon>Streptomycetaceae</taxon>
        <taxon>Streptomyces</taxon>
    </lineage>
</organism>
<dbReference type="KEGG" id="sfa:Sfla_6506"/>
<reference evidence="3 4" key="1">
    <citation type="submission" date="2011-01" db="EMBL/GenBank/DDBJ databases">
        <title>Complete sequence of plasmid1 of Streptomyces flavogriseus ATCC 33331.</title>
        <authorList>
            <consortium name="US DOE Joint Genome Institute"/>
            <person name="Lucas S."/>
            <person name="Copeland A."/>
            <person name="Lapidus A."/>
            <person name="Cheng J.-F."/>
            <person name="Goodwin L."/>
            <person name="Pitluck S."/>
            <person name="Davenport K."/>
            <person name="Detter J.C."/>
            <person name="Han C."/>
            <person name="Tapia R."/>
            <person name="Land M."/>
            <person name="Hauser L."/>
            <person name="Kyrpides N."/>
            <person name="Ivanova N."/>
            <person name="Ovchinnikova G."/>
            <person name="Pagani I."/>
            <person name="Brumm P."/>
            <person name="Mead D."/>
            <person name="Woyke T."/>
        </authorList>
    </citation>
    <scope>NUCLEOTIDE SEQUENCE [LARGE SCALE GENOMIC DNA]</scope>
    <source>
        <strain evidence="4">ATCC 33331 / IAF-45CD</strain>
        <plasmid evidence="3 4">pSFLA01</plasmid>
    </source>
</reference>
<dbReference type="OrthoDB" id="3534750at2"/>
<dbReference type="Gene3D" id="1.10.260.40">
    <property type="entry name" value="lambda repressor-like DNA-binding domains"/>
    <property type="match status" value="1"/>
</dbReference>
<evidence type="ECO:0000256" key="1">
    <source>
        <dbReference type="SAM" id="Phobius"/>
    </source>
</evidence>
<sequence length="283" mass="30528">MTGQQPDPRAAARELGAALRSLQQQSGRPLRSLEAAVRVSDSSLSRYFRGETVPPWPVVRDLCRALQADPVPFRVLWEKTENAAPVEHDDAANASPALRTAVGGADLSHMSGAAWWQRWRGLPGRRRRGTGGLGVIAVVGAAGAVGAVSLLVLLLPSQTTPGAATGTKDAKGDPSRSSRLGVVVHNVERACQRPRTTLCALSLAHSPYRPYNTANSAARVWHHDLLQATCFVANGVTVTDENLKHTSIWIRITHHEGQLWLPGIRLRPDHLTQVTTVLPTCSQ</sequence>
<dbReference type="AlphaFoldDB" id="A0A8D3WN09"/>
<keyword evidence="3" id="KW-0614">Plasmid</keyword>
<name>A0A8D3WN09_STRFA</name>
<dbReference type="GO" id="GO:0003677">
    <property type="term" value="F:DNA binding"/>
    <property type="evidence" value="ECO:0007669"/>
    <property type="project" value="InterPro"/>
</dbReference>
<dbReference type="PROSITE" id="PS50943">
    <property type="entry name" value="HTH_CROC1"/>
    <property type="match status" value="1"/>
</dbReference>
<dbReference type="InterPro" id="IPR001387">
    <property type="entry name" value="Cro/C1-type_HTH"/>
</dbReference>
<protein>
    <submittedName>
        <fullName evidence="3">Helix-turn-helix domain protein</fullName>
    </submittedName>
</protein>
<accession>A0A8D3WN09</accession>
<evidence type="ECO:0000313" key="4">
    <source>
        <dbReference type="Proteomes" id="UP000002066"/>
    </source>
</evidence>
<feature type="transmembrane region" description="Helical" evidence="1">
    <location>
        <begin position="133"/>
        <end position="155"/>
    </location>
</feature>